<dbReference type="EC" id="2.7.1.12" evidence="3 9"/>
<dbReference type="Pfam" id="PF01202">
    <property type="entry name" value="SKI"/>
    <property type="match status" value="1"/>
</dbReference>
<dbReference type="InterPro" id="IPR031322">
    <property type="entry name" value="Shikimate/glucono_kinase"/>
</dbReference>
<dbReference type="Gene3D" id="3.40.50.300">
    <property type="entry name" value="P-loop containing nucleotide triphosphate hydrolases"/>
    <property type="match status" value="1"/>
</dbReference>
<keyword evidence="6 9" id="KW-0418">Kinase</keyword>
<dbReference type="GO" id="GO:0005524">
    <property type="term" value="F:ATP binding"/>
    <property type="evidence" value="ECO:0007669"/>
    <property type="project" value="UniProtKB-KW"/>
</dbReference>
<evidence type="ECO:0000256" key="1">
    <source>
        <dbReference type="ARBA" id="ARBA00004761"/>
    </source>
</evidence>
<dbReference type="GO" id="GO:0046316">
    <property type="term" value="F:gluconokinase activity"/>
    <property type="evidence" value="ECO:0007669"/>
    <property type="project" value="UniProtKB-EC"/>
</dbReference>
<comment type="similarity">
    <text evidence="2 9">Belongs to the gluconokinase GntK/GntV family.</text>
</comment>
<keyword evidence="5 9" id="KW-0547">Nucleotide-binding</keyword>
<dbReference type="InterPro" id="IPR027417">
    <property type="entry name" value="P-loop_NTPase"/>
</dbReference>
<dbReference type="InterPro" id="IPR006001">
    <property type="entry name" value="Therm_gnt_kin"/>
</dbReference>
<dbReference type="OrthoDB" id="9795716at2"/>
<reference evidence="10 11" key="1">
    <citation type="submission" date="2019-03" db="EMBL/GenBank/DDBJ databases">
        <title>Genomics of glacier-inhabiting Cryobacterium strains.</title>
        <authorList>
            <person name="Liu Q."/>
            <person name="Xin Y.-H."/>
        </authorList>
    </citation>
    <scope>NUCLEOTIDE SEQUENCE [LARGE SCALE GENOMIC DNA]</scope>
    <source>
        <strain evidence="10 11">Hh14</strain>
    </source>
</reference>
<dbReference type="NCBIfam" id="TIGR01313">
    <property type="entry name" value="therm_gnt_kin"/>
    <property type="match status" value="1"/>
</dbReference>
<dbReference type="GO" id="GO:0005975">
    <property type="term" value="P:carbohydrate metabolic process"/>
    <property type="evidence" value="ECO:0007669"/>
    <property type="project" value="InterPro"/>
</dbReference>
<evidence type="ECO:0000256" key="4">
    <source>
        <dbReference type="ARBA" id="ARBA00022679"/>
    </source>
</evidence>
<organism evidence="10 11">
    <name type="scientific">Cryobacterium frigoriphilum</name>
    <dbReference type="NCBI Taxonomy" id="1259150"/>
    <lineage>
        <taxon>Bacteria</taxon>
        <taxon>Bacillati</taxon>
        <taxon>Actinomycetota</taxon>
        <taxon>Actinomycetes</taxon>
        <taxon>Micrococcales</taxon>
        <taxon>Microbacteriaceae</taxon>
        <taxon>Cryobacterium</taxon>
    </lineage>
</organism>
<dbReference type="EMBL" id="SOHE01000021">
    <property type="protein sequence ID" value="TFD53483.1"/>
    <property type="molecule type" value="Genomic_DNA"/>
</dbReference>
<sequence length="191" mass="20142">MGVQGCGKSTVGQALADSLGLRFVDGDDLHSRAARAKMASGHPLTDDDRLPWLARVAETVAAALAPIDNGAAGEPIVIACSALKRSYRDLMRAIVPSLVFMELYGSQALIAERLTHRNHEYMPPTLLDSQFEALEPLAADEAGARIDLANSPDAIVGLILAQLNTTDLNRTTASMAAGAASATEPKKEIAH</sequence>
<comment type="catalytic activity">
    <reaction evidence="8 9">
        <text>D-gluconate + ATP = 6-phospho-D-gluconate + ADP + H(+)</text>
        <dbReference type="Rhea" id="RHEA:19433"/>
        <dbReference type="ChEBI" id="CHEBI:15378"/>
        <dbReference type="ChEBI" id="CHEBI:18391"/>
        <dbReference type="ChEBI" id="CHEBI:30616"/>
        <dbReference type="ChEBI" id="CHEBI:58759"/>
        <dbReference type="ChEBI" id="CHEBI:456216"/>
        <dbReference type="EC" id="2.7.1.12"/>
    </reaction>
</comment>
<protein>
    <recommendedName>
        <fullName evidence="3 9">Gluconokinase</fullName>
        <ecNumber evidence="3 9">2.7.1.12</ecNumber>
    </recommendedName>
</protein>
<evidence type="ECO:0000313" key="11">
    <source>
        <dbReference type="Proteomes" id="UP000297447"/>
    </source>
</evidence>
<evidence type="ECO:0000256" key="3">
    <source>
        <dbReference type="ARBA" id="ARBA00012054"/>
    </source>
</evidence>
<dbReference type="SUPFAM" id="SSF52540">
    <property type="entry name" value="P-loop containing nucleoside triphosphate hydrolases"/>
    <property type="match status" value="1"/>
</dbReference>
<dbReference type="Proteomes" id="UP000297447">
    <property type="component" value="Unassembled WGS sequence"/>
</dbReference>
<gene>
    <name evidence="10" type="ORF">E3T55_05415</name>
</gene>
<name>A0A4R9A747_9MICO</name>
<evidence type="ECO:0000256" key="6">
    <source>
        <dbReference type="ARBA" id="ARBA00022777"/>
    </source>
</evidence>
<dbReference type="PANTHER" id="PTHR43442:SF3">
    <property type="entry name" value="GLUCONOKINASE-RELATED"/>
    <property type="match status" value="1"/>
</dbReference>
<accession>A0A4R9A747</accession>
<dbReference type="CDD" id="cd02021">
    <property type="entry name" value="GntK"/>
    <property type="match status" value="1"/>
</dbReference>
<keyword evidence="11" id="KW-1185">Reference proteome</keyword>
<evidence type="ECO:0000256" key="9">
    <source>
        <dbReference type="RuleBase" id="RU363066"/>
    </source>
</evidence>
<comment type="caution">
    <text evidence="10">The sequence shown here is derived from an EMBL/GenBank/DDBJ whole genome shotgun (WGS) entry which is preliminary data.</text>
</comment>
<keyword evidence="4 9" id="KW-0808">Transferase</keyword>
<evidence type="ECO:0000256" key="5">
    <source>
        <dbReference type="ARBA" id="ARBA00022741"/>
    </source>
</evidence>
<evidence type="ECO:0000256" key="7">
    <source>
        <dbReference type="ARBA" id="ARBA00022840"/>
    </source>
</evidence>
<proteinExistence type="inferred from homology"/>
<evidence type="ECO:0000256" key="8">
    <source>
        <dbReference type="ARBA" id="ARBA00048090"/>
    </source>
</evidence>
<dbReference type="AlphaFoldDB" id="A0A4R9A747"/>
<dbReference type="PANTHER" id="PTHR43442">
    <property type="entry name" value="GLUCONOKINASE-RELATED"/>
    <property type="match status" value="1"/>
</dbReference>
<comment type="pathway">
    <text evidence="1">Carbohydrate acid metabolism.</text>
</comment>
<keyword evidence="7 9" id="KW-0067">ATP-binding</keyword>
<evidence type="ECO:0000256" key="2">
    <source>
        <dbReference type="ARBA" id="ARBA00008420"/>
    </source>
</evidence>
<dbReference type="GO" id="GO:0005737">
    <property type="term" value="C:cytoplasm"/>
    <property type="evidence" value="ECO:0007669"/>
    <property type="project" value="TreeGrafter"/>
</dbReference>
<evidence type="ECO:0000313" key="10">
    <source>
        <dbReference type="EMBL" id="TFD53483.1"/>
    </source>
</evidence>